<feature type="transmembrane region" description="Helical" evidence="2">
    <location>
        <begin position="102"/>
        <end position="123"/>
    </location>
</feature>
<evidence type="ECO:0000256" key="1">
    <source>
        <dbReference type="ARBA" id="ARBA00010792"/>
    </source>
</evidence>
<keyword evidence="2" id="KW-0472">Membrane</keyword>
<feature type="transmembrane region" description="Helical" evidence="2">
    <location>
        <begin position="166"/>
        <end position="192"/>
    </location>
</feature>
<accession>A0A1I2QGR3</accession>
<dbReference type="Pfam" id="PF09335">
    <property type="entry name" value="VTT_dom"/>
    <property type="match status" value="1"/>
</dbReference>
<dbReference type="AlphaFoldDB" id="A0A1I2QGR3"/>
<dbReference type="InterPro" id="IPR032816">
    <property type="entry name" value="VTT_dom"/>
</dbReference>
<reference evidence="5" key="1">
    <citation type="submission" date="2016-10" db="EMBL/GenBank/DDBJ databases">
        <authorList>
            <person name="Varghese N."/>
            <person name="Submissions S."/>
        </authorList>
    </citation>
    <scope>NUCLEOTIDE SEQUENCE [LARGE SCALE GENOMIC DNA]</scope>
    <source>
        <strain evidence="5">DSM 17038</strain>
    </source>
</reference>
<organism evidence="4 5">
    <name type="scientific">Desulfotruncus arcticus DSM 17038</name>
    <dbReference type="NCBI Taxonomy" id="1121424"/>
    <lineage>
        <taxon>Bacteria</taxon>
        <taxon>Bacillati</taxon>
        <taxon>Bacillota</taxon>
        <taxon>Clostridia</taxon>
        <taxon>Eubacteriales</taxon>
        <taxon>Desulfallaceae</taxon>
        <taxon>Desulfotruncus</taxon>
    </lineage>
</organism>
<dbReference type="EMBL" id="FOOX01000003">
    <property type="protein sequence ID" value="SFG27592.1"/>
    <property type="molecule type" value="Genomic_DNA"/>
</dbReference>
<dbReference type="PANTHER" id="PTHR42709">
    <property type="entry name" value="ALKALINE PHOSPHATASE LIKE PROTEIN"/>
    <property type="match status" value="1"/>
</dbReference>
<dbReference type="GO" id="GO:0005886">
    <property type="term" value="C:plasma membrane"/>
    <property type="evidence" value="ECO:0007669"/>
    <property type="project" value="TreeGrafter"/>
</dbReference>
<feature type="transmembrane region" description="Helical" evidence="2">
    <location>
        <begin position="14"/>
        <end position="34"/>
    </location>
</feature>
<evidence type="ECO:0000313" key="4">
    <source>
        <dbReference type="EMBL" id="SFG27592.1"/>
    </source>
</evidence>
<feature type="transmembrane region" description="Helical" evidence="2">
    <location>
        <begin position="135"/>
        <end position="160"/>
    </location>
</feature>
<evidence type="ECO:0000259" key="3">
    <source>
        <dbReference type="Pfam" id="PF09335"/>
    </source>
</evidence>
<keyword evidence="2" id="KW-1133">Transmembrane helix</keyword>
<name>A0A1I2QGR3_9FIRM</name>
<dbReference type="STRING" id="341036.SAMN05660649_01233"/>
<dbReference type="PANTHER" id="PTHR42709:SF9">
    <property type="entry name" value="ALKALINE PHOSPHATASE LIKE PROTEIN"/>
    <property type="match status" value="1"/>
</dbReference>
<evidence type="ECO:0000256" key="2">
    <source>
        <dbReference type="SAM" id="Phobius"/>
    </source>
</evidence>
<proteinExistence type="inferred from homology"/>
<dbReference type="Proteomes" id="UP000199337">
    <property type="component" value="Unassembled WGS sequence"/>
</dbReference>
<dbReference type="InterPro" id="IPR051311">
    <property type="entry name" value="DedA_domain"/>
</dbReference>
<feature type="domain" description="VTT" evidence="3">
    <location>
        <begin position="33"/>
        <end position="158"/>
    </location>
</feature>
<protein>
    <submittedName>
        <fullName evidence="4">Membrane protein DedA, SNARE-associated domain</fullName>
    </submittedName>
</protein>
<feature type="transmembrane region" description="Helical" evidence="2">
    <location>
        <begin position="55"/>
        <end position="74"/>
    </location>
</feature>
<evidence type="ECO:0000313" key="5">
    <source>
        <dbReference type="Proteomes" id="UP000199337"/>
    </source>
</evidence>
<sequence length="207" mass="23388">MDYKDSAIELVDLYGYWALFITMLVDTIGIPMPSKTMLVLSGYFVTLGIFDLQQIFIVALAGTLGGFAIGYTIGNKLGVPFIHKYGKYIFLTPEKISRLEKWFMSFGNYAIIIGYFLPIARSVMPYLLGVCKMPFIKVIIFAAIGATSWIISLILFGYIVSKNREIIWTFLVQYYPYLIAGGLALTLAPIYIKKRGRKPKNEQLDSE</sequence>
<comment type="similarity">
    <text evidence="1">Belongs to the DedA family.</text>
</comment>
<gene>
    <name evidence="4" type="ORF">SAMN05660649_01233</name>
</gene>
<keyword evidence="2" id="KW-0812">Transmembrane</keyword>
<keyword evidence="5" id="KW-1185">Reference proteome</keyword>
<dbReference type="RefSeq" id="WP_165613401.1">
    <property type="nucleotide sequence ID" value="NZ_FOOX01000003.1"/>
</dbReference>